<feature type="signal peptide" evidence="2">
    <location>
        <begin position="1"/>
        <end position="19"/>
    </location>
</feature>
<organism evidence="3 4">
    <name type="scientific">Pontiella desulfatans</name>
    <dbReference type="NCBI Taxonomy" id="2750659"/>
    <lineage>
        <taxon>Bacteria</taxon>
        <taxon>Pseudomonadati</taxon>
        <taxon>Kiritimatiellota</taxon>
        <taxon>Kiritimatiellia</taxon>
        <taxon>Kiritimatiellales</taxon>
        <taxon>Pontiellaceae</taxon>
        <taxon>Pontiella</taxon>
    </lineage>
</organism>
<dbReference type="Pfam" id="PF13517">
    <property type="entry name" value="FG-GAP_3"/>
    <property type="match status" value="1"/>
</dbReference>
<dbReference type="SUPFAM" id="SSF69318">
    <property type="entry name" value="Integrin alpha N-terminal domain"/>
    <property type="match status" value="1"/>
</dbReference>
<accession>A0A6C2U725</accession>
<dbReference type="EMBL" id="CAAHFG010000003">
    <property type="protein sequence ID" value="VGO15820.1"/>
    <property type="molecule type" value="Genomic_DNA"/>
</dbReference>
<evidence type="ECO:0000256" key="1">
    <source>
        <dbReference type="ARBA" id="ARBA00022729"/>
    </source>
</evidence>
<dbReference type="InterPro" id="IPR013517">
    <property type="entry name" value="FG-GAP"/>
</dbReference>
<dbReference type="PANTHER" id="PTHR44103:SF1">
    <property type="entry name" value="PROPROTEIN CONVERTASE P"/>
    <property type="match status" value="1"/>
</dbReference>
<evidence type="ECO:0000256" key="2">
    <source>
        <dbReference type="SAM" id="SignalP"/>
    </source>
</evidence>
<dbReference type="InterPro" id="IPR028994">
    <property type="entry name" value="Integrin_alpha_N"/>
</dbReference>
<evidence type="ECO:0000313" key="3">
    <source>
        <dbReference type="EMBL" id="VGO15820.1"/>
    </source>
</evidence>
<dbReference type="Gene3D" id="2.130.10.130">
    <property type="entry name" value="Integrin alpha, N-terminal"/>
    <property type="match status" value="1"/>
</dbReference>
<dbReference type="Proteomes" id="UP000366872">
    <property type="component" value="Unassembled WGS sequence"/>
</dbReference>
<protein>
    <recommendedName>
        <fullName evidence="5">FG-GAP repeat protein</fullName>
    </recommendedName>
</protein>
<evidence type="ECO:0000313" key="4">
    <source>
        <dbReference type="Proteomes" id="UP000366872"/>
    </source>
</evidence>
<keyword evidence="4" id="KW-1185">Reference proteome</keyword>
<proteinExistence type="predicted"/>
<dbReference type="RefSeq" id="WP_168442489.1">
    <property type="nucleotide sequence ID" value="NZ_CAAHFG010000003.1"/>
</dbReference>
<name>A0A6C2U725_PONDE</name>
<dbReference type="AlphaFoldDB" id="A0A6C2U725"/>
<sequence>MLKFATLLSLAAIASGALAEAPQRDFGFQPLEIYKFKNGTSRLVVTDINNDGLDDILFANNHVSRLEILMRKPNGEALEDLPELEDRFEDKGMIVDQGLKAVRVNDLNGDGLKDIITFGTAIGLQLRYQQADGSFAEPERIFIKDLAEVSTIQIGDLNGDGKRDILVCRRDKADLHWNTDATPFVEKKTLTFAADKSFFGDIADINNDGIPDLAFHFNSTRNPLKIRYGKGGGLYGIEQPLDLPPRHYMDILQAEGVAPQIGMVLRNRLAVRTYGFTVKEQPALLDAQEYSPGRIGLEGTSKKASPAWLADDFNNDGYGDLLVAAPELSRLHLYAGTDDGLDPEPKRIDTLSEVVRLSRLENGDIVVVSKKEKIAAVHSGSNLERFPSILKTPGHVLAGCNNWFVCKNDDRELQLVKMEGDLVSIYPLDMKNDPADLLAFQLPEGKTGLIFFMAYDTPKMKLFAKETLEDITSESFRALTQKLELSNIRLGAPGDGSSLVVSQGAIARRFEWKGDRYEATRQFNPENPRGELIASCNYDLRDGSSGTLLYDRNSGDLVRFAADGDAWGKIHIPDADQTIFDLIQLPNRERDMVVLLDRTGLNTVTGNGMQLDVVSTGEHVSPSENALLAYAKLVKLASPPRPMVALVDPSNRAIEILSQKDNELKQELAFEIFLTSDFATMGNARGTEPHDIESGDLNGDNIGDLVVLAHDKLLIYLGE</sequence>
<evidence type="ECO:0008006" key="5">
    <source>
        <dbReference type="Google" id="ProtNLM"/>
    </source>
</evidence>
<reference evidence="3 4" key="1">
    <citation type="submission" date="2019-04" db="EMBL/GenBank/DDBJ databases">
        <authorList>
            <person name="Van Vliet M D."/>
        </authorList>
    </citation>
    <scope>NUCLEOTIDE SEQUENCE [LARGE SCALE GENOMIC DNA]</scope>
    <source>
        <strain evidence="3 4">F1</strain>
    </source>
</reference>
<gene>
    <name evidence="3" type="ORF">PDESU_04407</name>
</gene>
<dbReference type="PANTHER" id="PTHR44103">
    <property type="entry name" value="PROPROTEIN CONVERTASE P"/>
    <property type="match status" value="1"/>
</dbReference>
<feature type="chain" id="PRO_5025365829" description="FG-GAP repeat protein" evidence="2">
    <location>
        <begin position="20"/>
        <end position="719"/>
    </location>
</feature>
<keyword evidence="1 2" id="KW-0732">Signal</keyword>